<proteinExistence type="predicted"/>
<dbReference type="CDD" id="cd00332">
    <property type="entry name" value="PAL-HAL"/>
    <property type="match status" value="1"/>
</dbReference>
<reference evidence="2" key="1">
    <citation type="submission" date="2016-10" db="EMBL/GenBank/DDBJ databases">
        <authorList>
            <person name="Varghese N."/>
            <person name="Submissions S."/>
        </authorList>
    </citation>
    <scope>NUCLEOTIDE SEQUENCE [LARGE SCALE GENOMIC DNA]</scope>
    <source>
        <strain evidence="2">DSM 3384</strain>
    </source>
</reference>
<dbReference type="Gene3D" id="1.10.275.10">
    <property type="entry name" value="Fumarase/aspartase (N-terminal domain)"/>
    <property type="match status" value="1"/>
</dbReference>
<sequence>MPIKENTLILDGYTLTLEELMKAGTDLSIKVEIDDKNWPKIRDCRDLVDKWANEERCIYGVNTSCGGLVDHLLPKERDNDFQKNLVRSVTTQVGEPFEDTLVRKFMIARANSLCRGFSGIKEKNLRIYLDMINNHVFPVIPRKGSLGTSGDLGPLGCIASVAFGEWKAKYNGKVMPGKEAMEAAGVELMFLNAKEGLSLINGTSGMVGLACTVITEAKNTLKNSDIIAAFAIETLMGRINPFDVRVHAQKYHPGQYATAMNLTKLLTGSDLAIDEQELSLTLQAVLKKHEGIAVADIPVEDAYSIRCTPQFVGPTKEAVAHAEEVLLRELNSSNDNPLIFTEWDTFIHNGHFHGQPISFAMDCLGIAMINLGVVSDRRIDRFMDEHHSTGLPPFLCKGDTGVRMGLMGGQFMTTSLVAENRTLAIPASIQSITSTADFQDIVSFGLIAGRKARKIVENTNHILSFELMCAAQAADLRGIEKLSPAGKIMHAAVRETLPYLDHDKVYIDHMEELKARIESGEFVEKVEKEIGELLIVHEKE</sequence>
<dbReference type="InterPro" id="IPR001106">
    <property type="entry name" value="Aromatic_Lyase"/>
</dbReference>
<dbReference type="RefSeq" id="WP_092233394.1">
    <property type="nucleotide sequence ID" value="NZ_FNLL01000005.1"/>
</dbReference>
<keyword evidence="2" id="KW-1185">Reference proteome</keyword>
<dbReference type="PANTHER" id="PTHR10362">
    <property type="entry name" value="HISTIDINE AMMONIA-LYASE"/>
    <property type="match status" value="1"/>
</dbReference>
<dbReference type="InterPro" id="IPR008948">
    <property type="entry name" value="L-Aspartase-like"/>
</dbReference>
<dbReference type="SUPFAM" id="SSF48557">
    <property type="entry name" value="L-aspartase-like"/>
    <property type="match status" value="1"/>
</dbReference>
<organism evidence="1 2">
    <name type="scientific">Desulfobacula phenolica</name>
    <dbReference type="NCBI Taxonomy" id="90732"/>
    <lineage>
        <taxon>Bacteria</taxon>
        <taxon>Pseudomonadati</taxon>
        <taxon>Thermodesulfobacteriota</taxon>
        <taxon>Desulfobacteria</taxon>
        <taxon>Desulfobacterales</taxon>
        <taxon>Desulfobacteraceae</taxon>
        <taxon>Desulfobacula</taxon>
    </lineage>
</organism>
<evidence type="ECO:0000313" key="2">
    <source>
        <dbReference type="Proteomes" id="UP000199608"/>
    </source>
</evidence>
<dbReference type="AlphaFoldDB" id="A0A1H2GDX4"/>
<dbReference type="Pfam" id="PF00221">
    <property type="entry name" value="Lyase_aromatic"/>
    <property type="match status" value="1"/>
</dbReference>
<keyword evidence="1" id="KW-0456">Lyase</keyword>
<dbReference type="InterPro" id="IPR024083">
    <property type="entry name" value="Fumarase/histidase_N"/>
</dbReference>
<name>A0A1H2GDX4_9BACT</name>
<dbReference type="EMBL" id="FNLL01000005">
    <property type="protein sequence ID" value="SDU17770.1"/>
    <property type="molecule type" value="Genomic_DNA"/>
</dbReference>
<dbReference type="GO" id="GO:0016841">
    <property type="term" value="F:ammonia-lyase activity"/>
    <property type="evidence" value="ECO:0007669"/>
    <property type="project" value="UniProtKB-ARBA"/>
</dbReference>
<dbReference type="Gene3D" id="1.20.200.10">
    <property type="entry name" value="Fumarase/aspartase (Central domain)"/>
    <property type="match status" value="1"/>
</dbReference>
<gene>
    <name evidence="1" type="ORF">SAMN04487931_105148</name>
</gene>
<accession>A0A1H2GDX4</accession>
<protein>
    <submittedName>
        <fullName evidence="1">Histidine ammonia-lyase</fullName>
    </submittedName>
</protein>
<dbReference type="Proteomes" id="UP000199608">
    <property type="component" value="Unassembled WGS sequence"/>
</dbReference>
<evidence type="ECO:0000313" key="1">
    <source>
        <dbReference type="EMBL" id="SDU17770.1"/>
    </source>
</evidence>